<comment type="caution">
    <text evidence="1">The sequence shown here is derived from an EMBL/GenBank/DDBJ whole genome shotgun (WGS) entry which is preliminary data.</text>
</comment>
<gene>
    <name evidence="1" type="ORF">NE237_015728</name>
</gene>
<keyword evidence="2" id="KW-1185">Reference proteome</keyword>
<sequence length="129" mass="15132">MIHEDDEQGSKTKKNLEFKTSNIFLFKEQPYLCHFHLKTQQRSDVENLLLVITKEDGEVLKLNPKQHLEMKRKKTPDFSTYLYKTENEKEQKMQDKGIRNIEEETPISATISVASLLNYPNPLSRLPPN</sequence>
<name>A0A9Q0QRB2_9MAGN</name>
<evidence type="ECO:0000313" key="2">
    <source>
        <dbReference type="Proteomes" id="UP001141806"/>
    </source>
</evidence>
<organism evidence="1 2">
    <name type="scientific">Protea cynaroides</name>
    <dbReference type="NCBI Taxonomy" id="273540"/>
    <lineage>
        <taxon>Eukaryota</taxon>
        <taxon>Viridiplantae</taxon>
        <taxon>Streptophyta</taxon>
        <taxon>Embryophyta</taxon>
        <taxon>Tracheophyta</taxon>
        <taxon>Spermatophyta</taxon>
        <taxon>Magnoliopsida</taxon>
        <taxon>Proteales</taxon>
        <taxon>Proteaceae</taxon>
        <taxon>Protea</taxon>
    </lineage>
</organism>
<dbReference type="AlphaFoldDB" id="A0A9Q0QRB2"/>
<protein>
    <submittedName>
        <fullName evidence="1">Uncharacterized protein</fullName>
    </submittedName>
</protein>
<accession>A0A9Q0QRB2</accession>
<evidence type="ECO:0000313" key="1">
    <source>
        <dbReference type="EMBL" id="KAJ4969027.1"/>
    </source>
</evidence>
<dbReference type="EMBL" id="JAMYWD010000006">
    <property type="protein sequence ID" value="KAJ4969027.1"/>
    <property type="molecule type" value="Genomic_DNA"/>
</dbReference>
<reference evidence="1" key="1">
    <citation type="journal article" date="2023" name="Plant J.">
        <title>The genome of the king protea, Protea cynaroides.</title>
        <authorList>
            <person name="Chang J."/>
            <person name="Duong T.A."/>
            <person name="Schoeman C."/>
            <person name="Ma X."/>
            <person name="Roodt D."/>
            <person name="Barker N."/>
            <person name="Li Z."/>
            <person name="Van de Peer Y."/>
            <person name="Mizrachi E."/>
        </authorList>
    </citation>
    <scope>NUCLEOTIDE SEQUENCE</scope>
    <source>
        <tissue evidence="1">Young leaves</tissue>
    </source>
</reference>
<dbReference type="Proteomes" id="UP001141806">
    <property type="component" value="Unassembled WGS sequence"/>
</dbReference>
<proteinExistence type="predicted"/>